<proteinExistence type="predicted"/>
<dbReference type="AlphaFoldDB" id="A0A1B9IFY6"/>
<dbReference type="EMBL" id="KV700092">
    <property type="protein sequence ID" value="OCF54351.1"/>
    <property type="molecule type" value="Genomic_DNA"/>
</dbReference>
<keyword evidence="2" id="KW-1185">Reference proteome</keyword>
<accession>A0A1B9IFY6</accession>
<reference evidence="2" key="2">
    <citation type="submission" date="2013-12" db="EMBL/GenBank/DDBJ databases">
        <title>Evolution of pathogenesis and genome organization in the Tremellales.</title>
        <authorList>
            <person name="Cuomo C."/>
            <person name="Litvintseva A."/>
            <person name="Heitman J."/>
            <person name="Chen Y."/>
            <person name="Sun S."/>
            <person name="Springer D."/>
            <person name="Dromer F."/>
            <person name="Young S."/>
            <person name="Zeng Q."/>
            <person name="Chapman S."/>
            <person name="Gujja S."/>
            <person name="Saif S."/>
            <person name="Birren B."/>
        </authorList>
    </citation>
    <scope>NUCLEOTIDE SEQUENCE [LARGE SCALE GENOMIC DNA]</scope>
    <source>
        <strain evidence="2">CBS 10435</strain>
    </source>
</reference>
<sequence>MTTHQTSICEQALTQSDKTLGVSSKDKNICNDRFEKLVETLAEYGCRSATETFLIVATENEESASRADLMNRINSDGVYKNHIQSFLTRTFEGVSRHYENEHHADTDRMEALENLEFSIERNYPKGITELGVSSRQMYREILARLVSRPKPDSDDESESWKYNQAFDYSTWHTDVGQVPLAFPSPLTNAVAERGIPQVSLRLFQDLSSKLSRYLNTAPGENSSIQLPFRGLWSTRDWAKITETMQPKVLDRFNSVLKEKWHEKTAKDLNSNGSLLELSVDLEVTPSELTTTTPPEVGSVRERFGFNEDSIKVRIVSGDGFFKEIDPPSSEKLSEFVDYNDPRYDLTAQSIREHDEAERLKWR</sequence>
<reference evidence="1 2" key="1">
    <citation type="submission" date="2013-07" db="EMBL/GenBank/DDBJ databases">
        <title>The Genome Sequence of Kwoniella mangroviensis CBS10435.</title>
        <authorList>
            <consortium name="The Broad Institute Genome Sequencing Platform"/>
            <person name="Cuomo C."/>
            <person name="Litvintseva A."/>
            <person name="Chen Y."/>
            <person name="Heitman J."/>
            <person name="Sun S."/>
            <person name="Springer D."/>
            <person name="Dromer F."/>
            <person name="Young S.K."/>
            <person name="Zeng Q."/>
            <person name="Gargeya S."/>
            <person name="Fitzgerald M."/>
            <person name="Abouelleil A."/>
            <person name="Alvarado L."/>
            <person name="Berlin A.M."/>
            <person name="Chapman S.B."/>
            <person name="Dewar J."/>
            <person name="Goldberg J."/>
            <person name="Griggs A."/>
            <person name="Gujja S."/>
            <person name="Hansen M."/>
            <person name="Howarth C."/>
            <person name="Imamovic A."/>
            <person name="Larimer J."/>
            <person name="McCowan C."/>
            <person name="Murphy C."/>
            <person name="Pearson M."/>
            <person name="Priest M."/>
            <person name="Roberts A."/>
            <person name="Saif S."/>
            <person name="Shea T."/>
            <person name="Sykes S."/>
            <person name="Wortman J."/>
            <person name="Nusbaum C."/>
            <person name="Birren B."/>
        </authorList>
    </citation>
    <scope>NUCLEOTIDE SEQUENCE [LARGE SCALE GENOMIC DNA]</scope>
    <source>
        <strain evidence="1 2">CBS 10435</strain>
    </source>
</reference>
<name>A0A1B9IFY6_9TREE</name>
<gene>
    <name evidence="1" type="ORF">L486_08265</name>
</gene>
<dbReference type="Proteomes" id="UP000092583">
    <property type="component" value="Unassembled WGS sequence"/>
</dbReference>
<organism evidence="1 2">
    <name type="scientific">Kwoniella mangroviensis CBS 10435</name>
    <dbReference type="NCBI Taxonomy" id="1331196"/>
    <lineage>
        <taxon>Eukaryota</taxon>
        <taxon>Fungi</taxon>
        <taxon>Dikarya</taxon>
        <taxon>Basidiomycota</taxon>
        <taxon>Agaricomycotina</taxon>
        <taxon>Tremellomycetes</taxon>
        <taxon>Tremellales</taxon>
        <taxon>Cryptococcaceae</taxon>
        <taxon>Kwoniella</taxon>
    </lineage>
</organism>
<evidence type="ECO:0000313" key="2">
    <source>
        <dbReference type="Proteomes" id="UP000092583"/>
    </source>
</evidence>
<protein>
    <submittedName>
        <fullName evidence="1">Uncharacterized protein</fullName>
    </submittedName>
</protein>
<evidence type="ECO:0000313" key="1">
    <source>
        <dbReference type="EMBL" id="OCF54351.1"/>
    </source>
</evidence>